<dbReference type="InterPro" id="IPR036597">
    <property type="entry name" value="Fido-like_dom_sf"/>
</dbReference>
<evidence type="ECO:0000313" key="3">
    <source>
        <dbReference type="Proteomes" id="UP000536534"/>
    </source>
</evidence>
<name>A0A7X7R6X3_9RHOO</name>
<reference evidence="2 3" key="1">
    <citation type="journal article" date="2020" name="Biotechnol. Biofuels">
        <title>New insights from the biogas microbiome by comprehensive genome-resolved metagenomics of nearly 1600 species originating from multiple anaerobic digesters.</title>
        <authorList>
            <person name="Campanaro S."/>
            <person name="Treu L."/>
            <person name="Rodriguez-R L.M."/>
            <person name="Kovalovszki A."/>
            <person name="Ziels R.M."/>
            <person name="Maus I."/>
            <person name="Zhu X."/>
            <person name="Kougias P.G."/>
            <person name="Basile A."/>
            <person name="Luo G."/>
            <person name="Schluter A."/>
            <person name="Konstantinidis K.T."/>
            <person name="Angelidaki I."/>
        </authorList>
    </citation>
    <scope>NUCLEOTIDE SEQUENCE [LARGE SCALE GENOMIC DNA]</scope>
    <source>
        <strain evidence="2">AS06rmzACSIP_256</strain>
    </source>
</reference>
<dbReference type="Proteomes" id="UP000536534">
    <property type="component" value="Unassembled WGS sequence"/>
</dbReference>
<protein>
    <submittedName>
        <fullName evidence="2">Fic family protein</fullName>
    </submittedName>
</protein>
<dbReference type="AlphaFoldDB" id="A0A7X7R6X3"/>
<dbReference type="PROSITE" id="PS51459">
    <property type="entry name" value="FIDO"/>
    <property type="match status" value="1"/>
</dbReference>
<proteinExistence type="predicted"/>
<comment type="caution">
    <text evidence="2">The sequence shown here is derived from an EMBL/GenBank/DDBJ whole genome shotgun (WGS) entry which is preliminary data.</text>
</comment>
<dbReference type="Gene3D" id="1.10.3290.10">
    <property type="entry name" value="Fido-like domain"/>
    <property type="match status" value="1"/>
</dbReference>
<sequence length="218" mass="23908">MAPIAVADLAAVIYSAGKVFDRLATGRLATEQFLRSGSTDGIHSRADLELLKDLRDGARFILADRGRPVDHEFVREVNAQLTRSAALNPGRLRSADANIGVSTRYGRHLPRALSDEDLQDLVEFSMEHPSPHEQALHLFVNLAKAQPFEDGNKRTALFVANRVLLAHRTGDLLTIPVSETTPGVADEFNDRLARAYVLNDHAPMLELLRNSGFAPLPG</sequence>
<dbReference type="Pfam" id="PF02661">
    <property type="entry name" value="Fic"/>
    <property type="match status" value="1"/>
</dbReference>
<dbReference type="SUPFAM" id="SSF140931">
    <property type="entry name" value="Fic-like"/>
    <property type="match status" value="1"/>
</dbReference>
<evidence type="ECO:0000259" key="1">
    <source>
        <dbReference type="PROSITE" id="PS51459"/>
    </source>
</evidence>
<feature type="domain" description="Fido" evidence="1">
    <location>
        <begin position="69"/>
        <end position="210"/>
    </location>
</feature>
<gene>
    <name evidence="2" type="ORF">GX576_01890</name>
</gene>
<evidence type="ECO:0000313" key="2">
    <source>
        <dbReference type="EMBL" id="NLF53157.1"/>
    </source>
</evidence>
<dbReference type="InterPro" id="IPR003812">
    <property type="entry name" value="Fido"/>
</dbReference>
<accession>A0A7X7R6X3</accession>
<dbReference type="EMBL" id="JAAYYV010000050">
    <property type="protein sequence ID" value="NLF53157.1"/>
    <property type="molecule type" value="Genomic_DNA"/>
</dbReference>
<organism evidence="2 3">
    <name type="scientific">Thauera phenolivorans</name>
    <dbReference type="NCBI Taxonomy" id="1792543"/>
    <lineage>
        <taxon>Bacteria</taxon>
        <taxon>Pseudomonadati</taxon>
        <taxon>Pseudomonadota</taxon>
        <taxon>Betaproteobacteria</taxon>
        <taxon>Rhodocyclales</taxon>
        <taxon>Zoogloeaceae</taxon>
        <taxon>Thauera</taxon>
    </lineage>
</organism>